<dbReference type="Proteomes" id="UP001382727">
    <property type="component" value="Chromosome"/>
</dbReference>
<dbReference type="EMBL" id="CP144913">
    <property type="protein sequence ID" value="WXB75972.1"/>
    <property type="molecule type" value="Genomic_DNA"/>
</dbReference>
<dbReference type="Gene3D" id="3.20.20.370">
    <property type="entry name" value="Glycoside hydrolase/deacetylase"/>
    <property type="match status" value="1"/>
</dbReference>
<reference evidence="5 6" key="1">
    <citation type="submission" date="2024-02" db="EMBL/GenBank/DDBJ databases">
        <title>Janibacter sp. nov., isolated from gut of marine sandworm.</title>
        <authorList>
            <person name="Kim B."/>
            <person name="Jun M.O."/>
            <person name="Shin N.-R."/>
        </authorList>
    </citation>
    <scope>NUCLEOTIDE SEQUENCE [LARGE SCALE GENOMIC DNA]</scope>
    <source>
        <strain evidence="5 6">A1S7</strain>
    </source>
</reference>
<dbReference type="PANTHER" id="PTHR10587">
    <property type="entry name" value="GLYCOSYL TRANSFERASE-RELATED"/>
    <property type="match status" value="1"/>
</dbReference>
<keyword evidence="1" id="KW-0479">Metal-binding</keyword>
<feature type="region of interest" description="Disordered" evidence="3">
    <location>
        <begin position="225"/>
        <end position="252"/>
    </location>
</feature>
<proteinExistence type="predicted"/>
<dbReference type="SUPFAM" id="SSF88713">
    <property type="entry name" value="Glycoside hydrolase/deacetylase"/>
    <property type="match status" value="1"/>
</dbReference>
<keyword evidence="2 5" id="KW-0378">Hydrolase</keyword>
<feature type="domain" description="NodB homology" evidence="4">
    <location>
        <begin position="260"/>
        <end position="436"/>
    </location>
</feature>
<evidence type="ECO:0000259" key="4">
    <source>
        <dbReference type="PROSITE" id="PS51677"/>
    </source>
</evidence>
<evidence type="ECO:0000256" key="3">
    <source>
        <dbReference type="SAM" id="MobiDB-lite"/>
    </source>
</evidence>
<accession>A0ABZ2MG07</accession>
<dbReference type="GO" id="GO:0016787">
    <property type="term" value="F:hydrolase activity"/>
    <property type="evidence" value="ECO:0007669"/>
    <property type="project" value="UniProtKB-KW"/>
</dbReference>
<keyword evidence="6" id="KW-1185">Reference proteome</keyword>
<gene>
    <name evidence="5" type="ORF">V1351_13650</name>
</gene>
<dbReference type="InterPro" id="IPR011330">
    <property type="entry name" value="Glyco_hydro/deAcase_b/a-brl"/>
</dbReference>
<sequence length="455" mass="49009">MSPQNVATATVAAVDELQTVDSRLLGALEGFRTRSVLDEDRHIHVTWPQIPEAAALNDNLATSRSGLVDDFRSEYAPPVPGQVATPELNAAWRLVGASDDALGVLSEDYLNAGGSAAQSWHSTWYDRDSGAVVANIGLIDDREELREQITEGLDGHQGVFEDELAAALADDDIPVLGFTPQGDLFVGFDELQVGAGSAGQVSVVISLDDPDQLLSDFGERARAAALEPEVPGSETPGPPTESTRPAPQPSAKRVNCRKLKCVAITYDDGPAAGTEELLDTYRDKDATATFFVLGQQVATYPETARRIVDDGHEIGVHTWDHKDLTQLAPEEVGRQITRTADEMTATTGVRPTLLRPPYGATDDAVRAQARRHDLAVALWSVDTEDWRDRDTDVVVHRAVDQARPGSIILMHDIHDTTVAGAGRIIDGLRDRGFTLVSVTDLLGSPEPGTTYSSRP</sequence>
<dbReference type="PROSITE" id="PS51677">
    <property type="entry name" value="NODB"/>
    <property type="match status" value="1"/>
</dbReference>
<organism evidence="5 6">
    <name type="scientific">Janibacter alittae</name>
    <dbReference type="NCBI Taxonomy" id="3115209"/>
    <lineage>
        <taxon>Bacteria</taxon>
        <taxon>Bacillati</taxon>
        <taxon>Actinomycetota</taxon>
        <taxon>Actinomycetes</taxon>
        <taxon>Micrococcales</taxon>
        <taxon>Intrasporangiaceae</taxon>
        <taxon>Janibacter</taxon>
    </lineage>
</organism>
<evidence type="ECO:0000256" key="2">
    <source>
        <dbReference type="ARBA" id="ARBA00022801"/>
    </source>
</evidence>
<evidence type="ECO:0000256" key="1">
    <source>
        <dbReference type="ARBA" id="ARBA00022723"/>
    </source>
</evidence>
<dbReference type="EC" id="3.-.-.-" evidence="5"/>
<dbReference type="PANTHER" id="PTHR10587:SF133">
    <property type="entry name" value="CHITIN DEACETYLASE 1-RELATED"/>
    <property type="match status" value="1"/>
</dbReference>
<dbReference type="RefSeq" id="WP_338748741.1">
    <property type="nucleotide sequence ID" value="NZ_CP144913.1"/>
</dbReference>
<dbReference type="Pfam" id="PF01522">
    <property type="entry name" value="Polysacc_deac_1"/>
    <property type="match status" value="1"/>
</dbReference>
<evidence type="ECO:0000313" key="6">
    <source>
        <dbReference type="Proteomes" id="UP001382727"/>
    </source>
</evidence>
<evidence type="ECO:0000313" key="5">
    <source>
        <dbReference type="EMBL" id="WXB75972.1"/>
    </source>
</evidence>
<dbReference type="InterPro" id="IPR002509">
    <property type="entry name" value="NODB_dom"/>
</dbReference>
<dbReference type="CDD" id="cd10917">
    <property type="entry name" value="CE4_NodB_like_6s_7s"/>
    <property type="match status" value="1"/>
</dbReference>
<name>A0ABZ2MG07_9MICO</name>
<protein>
    <submittedName>
        <fullName evidence="5">Polysaccharide deacetylase family protein</fullName>
        <ecNumber evidence="5">3.-.-.-</ecNumber>
    </submittedName>
</protein>
<dbReference type="InterPro" id="IPR050248">
    <property type="entry name" value="Polysacc_deacetylase_ArnD"/>
</dbReference>